<feature type="region of interest" description="Disordered" evidence="1">
    <location>
        <begin position="1"/>
        <end position="111"/>
    </location>
</feature>
<evidence type="ECO:0000313" key="4">
    <source>
        <dbReference type="Proteomes" id="UP000324767"/>
    </source>
</evidence>
<dbReference type="Pfam" id="PF20233">
    <property type="entry name" value="DUF6590"/>
    <property type="match status" value="1"/>
</dbReference>
<gene>
    <name evidence="3" type="ORF">FRX48_03257</name>
</gene>
<comment type="caution">
    <text evidence="3">The sequence shown here is derived from an EMBL/GenBank/DDBJ whole genome shotgun (WGS) entry which is preliminary data.</text>
</comment>
<evidence type="ECO:0000313" key="3">
    <source>
        <dbReference type="EMBL" id="KAA6413511.1"/>
    </source>
</evidence>
<name>A0A5M8PWP3_9LECA</name>
<dbReference type="EMBL" id="VXIT01000004">
    <property type="protein sequence ID" value="KAA6413511.1"/>
    <property type="molecule type" value="Genomic_DNA"/>
</dbReference>
<evidence type="ECO:0000256" key="1">
    <source>
        <dbReference type="SAM" id="MobiDB-lite"/>
    </source>
</evidence>
<proteinExistence type="predicted"/>
<evidence type="ECO:0000259" key="2">
    <source>
        <dbReference type="Pfam" id="PF20233"/>
    </source>
</evidence>
<organism evidence="3 4">
    <name type="scientific">Lasallia pustulata</name>
    <dbReference type="NCBI Taxonomy" id="136370"/>
    <lineage>
        <taxon>Eukaryota</taxon>
        <taxon>Fungi</taxon>
        <taxon>Dikarya</taxon>
        <taxon>Ascomycota</taxon>
        <taxon>Pezizomycotina</taxon>
        <taxon>Lecanoromycetes</taxon>
        <taxon>OSLEUM clade</taxon>
        <taxon>Umbilicariomycetidae</taxon>
        <taxon>Umbilicariales</taxon>
        <taxon>Umbilicariaceae</taxon>
        <taxon>Lasallia</taxon>
    </lineage>
</organism>
<feature type="domain" description="DUF6590" evidence="2">
    <location>
        <begin position="151"/>
        <end position="294"/>
    </location>
</feature>
<dbReference type="OrthoDB" id="3438983at2759"/>
<protein>
    <recommendedName>
        <fullName evidence="2">DUF6590 domain-containing protein</fullName>
    </recommendedName>
</protein>
<sequence length="310" mass="34525">MAHQDRGNAGAPPPSVPNQGFPRGTGTDIPRLAASNRRPDLVDNKPPSNVEDGFTTVSRTRSGRRGPKNAGPGRQAGPTWTRHNTQSNRGGRPPEFSHMPPSAAASSRGSQYAGQTTFDFDYMKQSALPVDERDPVLYQVEQNKGRKIPKSIYRQGMIFRAIHHEPYFEGVTGVNDNARTESIYGGIHSKYRKMIVVALYEEHYVAIPLYTHNGNGLAGRLKPDEYVSVRDHRSKDDFVTLSTHEALITGNLNEGIEPYEPKSVVHLTYPVSRKYTSSVVLEGHLSKTSTKALLRLYLQYTPKYLDPPVR</sequence>
<reference evidence="3 4" key="1">
    <citation type="submission" date="2019-09" db="EMBL/GenBank/DDBJ databases">
        <title>The hologenome of the rock-dwelling lichen Lasallia pustulata.</title>
        <authorList>
            <person name="Greshake Tzovaras B."/>
            <person name="Segers F."/>
            <person name="Bicker A."/>
            <person name="Dal Grande F."/>
            <person name="Otte J."/>
            <person name="Hankeln T."/>
            <person name="Schmitt I."/>
            <person name="Ebersberger I."/>
        </authorList>
    </citation>
    <scope>NUCLEOTIDE SEQUENCE [LARGE SCALE GENOMIC DNA]</scope>
    <source>
        <strain evidence="3">A1-1</strain>
    </source>
</reference>
<dbReference type="Proteomes" id="UP000324767">
    <property type="component" value="Unassembled WGS sequence"/>
</dbReference>
<dbReference type="AlphaFoldDB" id="A0A5M8PWP3"/>
<dbReference type="InterPro" id="IPR046497">
    <property type="entry name" value="DUF6590"/>
</dbReference>
<accession>A0A5M8PWP3</accession>